<comment type="caution">
    <text evidence="2">The sequence shown here is derived from an EMBL/GenBank/DDBJ whole genome shotgun (WGS) entry which is preliminary data.</text>
</comment>
<feature type="transmembrane region" description="Helical" evidence="1">
    <location>
        <begin position="12"/>
        <end position="30"/>
    </location>
</feature>
<reference evidence="2 3" key="1">
    <citation type="submission" date="2020-09" db="EMBL/GenBank/DDBJ databases">
        <title>De no assembly of potato wild relative species, Solanum commersonii.</title>
        <authorList>
            <person name="Cho K."/>
        </authorList>
    </citation>
    <scope>NUCLEOTIDE SEQUENCE [LARGE SCALE GENOMIC DNA]</scope>
    <source>
        <strain evidence="2">LZ3.2</strain>
        <tissue evidence="2">Leaf</tissue>
    </source>
</reference>
<organism evidence="2 3">
    <name type="scientific">Solanum commersonii</name>
    <name type="common">Commerson's wild potato</name>
    <name type="synonym">Commerson's nightshade</name>
    <dbReference type="NCBI Taxonomy" id="4109"/>
    <lineage>
        <taxon>Eukaryota</taxon>
        <taxon>Viridiplantae</taxon>
        <taxon>Streptophyta</taxon>
        <taxon>Embryophyta</taxon>
        <taxon>Tracheophyta</taxon>
        <taxon>Spermatophyta</taxon>
        <taxon>Magnoliopsida</taxon>
        <taxon>eudicotyledons</taxon>
        <taxon>Gunneridae</taxon>
        <taxon>Pentapetalae</taxon>
        <taxon>asterids</taxon>
        <taxon>lamiids</taxon>
        <taxon>Solanales</taxon>
        <taxon>Solanaceae</taxon>
        <taxon>Solanoideae</taxon>
        <taxon>Solaneae</taxon>
        <taxon>Solanum</taxon>
    </lineage>
</organism>
<keyword evidence="1" id="KW-0812">Transmembrane</keyword>
<evidence type="ECO:0000256" key="1">
    <source>
        <dbReference type="SAM" id="Phobius"/>
    </source>
</evidence>
<evidence type="ECO:0000313" key="3">
    <source>
        <dbReference type="Proteomes" id="UP000824120"/>
    </source>
</evidence>
<keyword evidence="3" id="KW-1185">Reference proteome</keyword>
<sequence length="103" mass="12095">MVLKGYSRKSLRMLLLDVVVYNAYSMAVVIRLERLKFFEFAAVDGMNENGHLNKERKMKDLMSNRELYDIFNLQCLINGFVQAFEIEDANRFFGEMNTLCCHL</sequence>
<dbReference type="Proteomes" id="UP000824120">
    <property type="component" value="Chromosome 10"/>
</dbReference>
<accession>A0A9J5X4G9</accession>
<dbReference type="AlphaFoldDB" id="A0A9J5X4G9"/>
<evidence type="ECO:0000313" key="2">
    <source>
        <dbReference type="EMBL" id="KAG5582818.1"/>
    </source>
</evidence>
<keyword evidence="1" id="KW-0472">Membrane</keyword>
<name>A0A9J5X4G9_SOLCO</name>
<proteinExistence type="predicted"/>
<evidence type="ECO:0008006" key="4">
    <source>
        <dbReference type="Google" id="ProtNLM"/>
    </source>
</evidence>
<dbReference type="EMBL" id="JACXVP010000010">
    <property type="protein sequence ID" value="KAG5582818.1"/>
    <property type="molecule type" value="Genomic_DNA"/>
</dbReference>
<protein>
    <recommendedName>
        <fullName evidence="4">Pentatricopeptide repeat-containing protein</fullName>
    </recommendedName>
</protein>
<keyword evidence="1" id="KW-1133">Transmembrane helix</keyword>
<gene>
    <name evidence="2" type="ORF">H5410_053445</name>
</gene>